<dbReference type="InterPro" id="IPR040766">
    <property type="entry name" value="Tudor_2_RapA"/>
</dbReference>
<dbReference type="EMBL" id="RJUL01000001">
    <property type="protein sequence ID" value="ROQ30710.1"/>
    <property type="molecule type" value="Genomic_DNA"/>
</dbReference>
<dbReference type="SMART" id="SM00490">
    <property type="entry name" value="HELICc"/>
    <property type="match status" value="1"/>
</dbReference>
<dbReference type="InterPro" id="IPR014001">
    <property type="entry name" value="Helicase_ATP-bd"/>
</dbReference>
<dbReference type="Gene3D" id="3.30.360.80">
    <property type="match status" value="1"/>
</dbReference>
<dbReference type="Gene3D" id="2.30.30.140">
    <property type="match status" value="1"/>
</dbReference>
<dbReference type="Proteomes" id="UP000268033">
    <property type="component" value="Unassembled WGS sequence"/>
</dbReference>
<dbReference type="Gene3D" id="3.40.50.300">
    <property type="entry name" value="P-loop containing nucleotide triphosphate hydrolases"/>
    <property type="match status" value="1"/>
</dbReference>
<dbReference type="InterPro" id="IPR049730">
    <property type="entry name" value="SNF2/RAD54-like_C"/>
</dbReference>
<proteinExistence type="inferred from homology"/>
<dbReference type="GO" id="GO:0016817">
    <property type="term" value="F:hydrolase activity, acting on acid anhydrides"/>
    <property type="evidence" value="ECO:0007669"/>
    <property type="project" value="InterPro"/>
</dbReference>
<dbReference type="Gene3D" id="3.40.50.10810">
    <property type="entry name" value="Tandem AAA-ATPase domain"/>
    <property type="match status" value="1"/>
</dbReference>
<keyword evidence="3 9" id="KW-0347">Helicase</keyword>
<evidence type="ECO:0000256" key="9">
    <source>
        <dbReference type="HAMAP-Rule" id="MF_01821"/>
    </source>
</evidence>
<dbReference type="PROSITE" id="PS51192">
    <property type="entry name" value="HELICASE_ATP_BIND_1"/>
    <property type="match status" value="1"/>
</dbReference>
<evidence type="ECO:0000256" key="8">
    <source>
        <dbReference type="ARBA" id="ARBA00023163"/>
    </source>
</evidence>
<dbReference type="AlphaFoldDB" id="A0A3N1PVC9"/>
<dbReference type="InterPro" id="IPR022737">
    <property type="entry name" value="RapA_C"/>
</dbReference>
<dbReference type="InterPro" id="IPR040765">
    <property type="entry name" value="Tudor_1_RapA"/>
</dbReference>
<accession>A0A3N1PVC9</accession>
<evidence type="ECO:0000259" key="11">
    <source>
        <dbReference type="PROSITE" id="PS51194"/>
    </source>
</evidence>
<evidence type="ECO:0000313" key="13">
    <source>
        <dbReference type="Proteomes" id="UP000268033"/>
    </source>
</evidence>
<dbReference type="Gene3D" id="6.10.140.1500">
    <property type="match status" value="1"/>
</dbReference>
<keyword evidence="2 9" id="KW-0378">Hydrolase</keyword>
<evidence type="ECO:0000256" key="4">
    <source>
        <dbReference type="ARBA" id="ARBA00022840"/>
    </source>
</evidence>
<dbReference type="CDD" id="cd18793">
    <property type="entry name" value="SF2_C_SNF"/>
    <property type="match status" value="1"/>
</dbReference>
<keyword evidence="6 9" id="KW-0238">DNA-binding</keyword>
<name>A0A3N1PVC9_9GAMM</name>
<comment type="caution">
    <text evidence="12">The sequence shown here is derived from an EMBL/GenBank/DDBJ whole genome shotgun (WGS) entry which is preliminary data.</text>
</comment>
<comment type="subunit">
    <text evidence="9">Interacts with the RNAP. Has a higher affinity for the core RNAP than for the holoenzyme. Its ATPase activity is stimulated by binding to RNAP.</text>
</comment>
<dbReference type="Gene3D" id="6.10.140.2230">
    <property type="match status" value="1"/>
</dbReference>
<dbReference type="Pfam" id="PF00271">
    <property type="entry name" value="Helicase_C"/>
    <property type="match status" value="1"/>
</dbReference>
<comment type="function">
    <text evidence="9">Transcription regulator that activates transcription by stimulating RNA polymerase (RNAP) recycling in case of stress conditions such as supercoiled DNA or high salt concentrations. Probably acts by releasing the RNAP, when it is trapped or immobilized on tightly supercoiled DNA. Does not activate transcription on linear DNA. Probably not involved in DNA repair.</text>
</comment>
<sequence>MSLALGQRFIADAESELGLGTVVAIDNRTLTVLFPASGETRLYSKTEAPITRVTFREGDAVKSHEGWTLTVEQIEEEKDLLTYIGIRQDNGEQTALRETFIDGTIQLNKPQDRLFAGQLDRTDWFTLRYQTLEQMHQLSQSPLRGLIGARMDLIPHQLYIAEEVGNRQAPRVLLADEVGLGKTVEAGMIIHQQLRAGFAERVLLLLPENLMHQWLVEMRRRFNLQFALFDESRLEEAEHDADNPFDTAQLVMVSLELIAKRKTRFDQLLEADWDMLVVDEAHHLAWEEDKPSREYQVVEALAESIPSVLLLTATPDQLGHQSHFARLRLLDGERFHDYEAFCEEEAQYKPLAQVAQKLLDNQPLDTDDKAKVAAWGDDLLALADGSDSDRKKLVSALIDRHGTSRVLLRNTRAAVQGFPGRELISEALALPDAYATAIRVGKMMSGRKAEAEKLEEQLNPELIYQAFEGDEGNSWCQHDPRVQWLVKHLKHNNNEKVVLIAHSRRQVQAINDYLREKHGIQAAVFHEDLSIIERDRAAVFFADEDGAQILLCSEIGSEGRNFQFAHQLVLFDLPLNPDLLEQRIGRLDRIGQERVVKIYVPHLAASAQQKLVDWYHQGLNAFESTCPVGGAVFEAQQQALTAALLSEEADAMGELISEASDRRQALMAEMEAGRDRLLELASQGAGRGDKLATDIAVLDYDPKLPIFLTQVLDVFGVDQEDLDDYTQLLRPGERMLTSLPGLDEEGIQTTFDREYALSRDNVQFLSWDHPLVLEAMDAVLTGDMGNASVALLKNKALPAGTTFVELVFTTQHQAPKELQLDRYLPLTPLRMLLDKTGKDLAPKVPFDNFNRQLTPIKRHTASKLAVASQELIHTLIRQAEAEVAPQLDTLVAKAQDGIAQHLGGELARLKALKAVNDSIRDDEITALETRQASLLKHIGDAALRLDMVRLIVVVNE</sequence>
<evidence type="ECO:0000256" key="7">
    <source>
        <dbReference type="ARBA" id="ARBA00023159"/>
    </source>
</evidence>
<gene>
    <name evidence="9" type="primary">rapA</name>
    <name evidence="12" type="ORF">EDC28_101402</name>
</gene>
<dbReference type="Gene3D" id="2.30.30.930">
    <property type="match status" value="1"/>
</dbReference>
<feature type="domain" description="Helicase ATP-binding" evidence="10">
    <location>
        <begin position="163"/>
        <end position="333"/>
    </location>
</feature>
<keyword evidence="13" id="KW-1185">Reference proteome</keyword>
<dbReference type="InterPro" id="IPR057342">
    <property type="entry name" value="DEXDc_RapA"/>
</dbReference>
<keyword evidence="8 9" id="KW-0804">Transcription</keyword>
<dbReference type="Pfam" id="PF12137">
    <property type="entry name" value="RapA_C"/>
    <property type="match status" value="1"/>
</dbReference>
<dbReference type="NCBIfam" id="NF003426">
    <property type="entry name" value="PRK04914.1"/>
    <property type="match status" value="1"/>
</dbReference>
<dbReference type="InterPro" id="IPR000330">
    <property type="entry name" value="SNF2_N"/>
</dbReference>
<evidence type="ECO:0000256" key="5">
    <source>
        <dbReference type="ARBA" id="ARBA00023015"/>
    </source>
</evidence>
<keyword evidence="7 9" id="KW-0010">Activator</keyword>
<feature type="binding site" evidence="9">
    <location>
        <begin position="176"/>
        <end position="183"/>
    </location>
    <ligand>
        <name>ATP</name>
        <dbReference type="ChEBI" id="CHEBI:30616"/>
    </ligand>
</feature>
<dbReference type="PANTHER" id="PTHR45766:SF6">
    <property type="entry name" value="SWI_SNF-RELATED MATRIX-ASSOCIATED ACTIN-DEPENDENT REGULATOR OF CHROMATIN SUBFAMILY A-LIKE PROTEIN 1"/>
    <property type="match status" value="1"/>
</dbReference>
<dbReference type="CDD" id="cd18011">
    <property type="entry name" value="DEXDc_RapA"/>
    <property type="match status" value="1"/>
</dbReference>
<evidence type="ECO:0000256" key="3">
    <source>
        <dbReference type="ARBA" id="ARBA00022806"/>
    </source>
</evidence>
<organism evidence="12 13">
    <name type="scientific">Gallaecimonas pentaromativorans</name>
    <dbReference type="NCBI Taxonomy" id="584787"/>
    <lineage>
        <taxon>Bacteria</taxon>
        <taxon>Pseudomonadati</taxon>
        <taxon>Pseudomonadota</taxon>
        <taxon>Gammaproteobacteria</taxon>
        <taxon>Enterobacterales</taxon>
        <taxon>Gallaecimonadaceae</taxon>
        <taxon>Gallaecimonas</taxon>
    </lineage>
</organism>
<dbReference type="GO" id="GO:0004386">
    <property type="term" value="F:helicase activity"/>
    <property type="evidence" value="ECO:0007669"/>
    <property type="project" value="UniProtKB-UniRule"/>
</dbReference>
<feature type="short sequence motif" description="DEAH box" evidence="9">
    <location>
        <begin position="279"/>
        <end position="282"/>
    </location>
</feature>
<evidence type="ECO:0000313" key="12">
    <source>
        <dbReference type="EMBL" id="ROQ30710.1"/>
    </source>
</evidence>
<dbReference type="PROSITE" id="PS51194">
    <property type="entry name" value="HELICASE_CTER"/>
    <property type="match status" value="1"/>
</dbReference>
<keyword evidence="1 9" id="KW-0547">Nucleotide-binding</keyword>
<dbReference type="InterPro" id="IPR038718">
    <property type="entry name" value="SNF2-like_sf"/>
</dbReference>
<dbReference type="InterPro" id="IPR001650">
    <property type="entry name" value="Helicase_C-like"/>
</dbReference>
<feature type="domain" description="Helicase C-terminal" evidence="11">
    <location>
        <begin position="481"/>
        <end position="641"/>
    </location>
</feature>
<evidence type="ECO:0000256" key="1">
    <source>
        <dbReference type="ARBA" id="ARBA00022741"/>
    </source>
</evidence>
<dbReference type="Pfam" id="PF18339">
    <property type="entry name" value="Tudor_1_RapA"/>
    <property type="match status" value="1"/>
</dbReference>
<keyword evidence="4 9" id="KW-0067">ATP-binding</keyword>
<dbReference type="EC" id="3.6.4.-" evidence="9"/>
<dbReference type="InterPro" id="IPR023949">
    <property type="entry name" value="Helicase_RapA"/>
</dbReference>
<dbReference type="PANTHER" id="PTHR45766">
    <property type="entry name" value="DNA ANNEALING HELICASE AND ENDONUCLEASE ZRANB3 FAMILY MEMBER"/>
    <property type="match status" value="1"/>
</dbReference>
<evidence type="ECO:0000256" key="6">
    <source>
        <dbReference type="ARBA" id="ARBA00023125"/>
    </source>
</evidence>
<dbReference type="SUPFAM" id="SSF52540">
    <property type="entry name" value="P-loop containing nucleoside triphosphate hydrolases"/>
    <property type="match status" value="2"/>
</dbReference>
<dbReference type="GO" id="GO:0003677">
    <property type="term" value="F:DNA binding"/>
    <property type="evidence" value="ECO:0007669"/>
    <property type="project" value="UniProtKB-KW"/>
</dbReference>
<dbReference type="Pfam" id="PF00176">
    <property type="entry name" value="SNF2-rel_dom"/>
    <property type="match status" value="1"/>
</dbReference>
<dbReference type="Pfam" id="PF18337">
    <property type="entry name" value="Tudor_RapA"/>
    <property type="match status" value="1"/>
</dbReference>
<dbReference type="SMART" id="SM00487">
    <property type="entry name" value="DEXDc"/>
    <property type="match status" value="1"/>
</dbReference>
<evidence type="ECO:0000256" key="2">
    <source>
        <dbReference type="ARBA" id="ARBA00022801"/>
    </source>
</evidence>
<keyword evidence="5 9" id="KW-0805">Transcription regulation</keyword>
<dbReference type="HAMAP" id="MF_01821">
    <property type="entry name" value="Helicase_RapA"/>
    <property type="match status" value="1"/>
</dbReference>
<dbReference type="GO" id="GO:0005524">
    <property type="term" value="F:ATP binding"/>
    <property type="evidence" value="ECO:0007669"/>
    <property type="project" value="UniProtKB-UniRule"/>
</dbReference>
<dbReference type="STRING" id="584787.GCA_001247655_03699"/>
<dbReference type="RefSeq" id="WP_123420488.1">
    <property type="nucleotide sequence ID" value="NZ_RJUL01000001.1"/>
</dbReference>
<dbReference type="InterPro" id="IPR027417">
    <property type="entry name" value="P-loop_NTPase"/>
</dbReference>
<reference evidence="12 13" key="1">
    <citation type="submission" date="2018-11" db="EMBL/GenBank/DDBJ databases">
        <title>Genomic Encyclopedia of Type Strains, Phase IV (KMG-IV): sequencing the most valuable type-strain genomes for metagenomic binning, comparative biology and taxonomic classification.</title>
        <authorList>
            <person name="Goeker M."/>
        </authorList>
    </citation>
    <scope>NUCLEOTIDE SEQUENCE [LARGE SCALE GENOMIC DNA]</scope>
    <source>
        <strain evidence="12 13">DSM 21945</strain>
    </source>
</reference>
<comment type="similarity">
    <text evidence="9">Belongs to the SNF2/RAD54 helicase family. RapA subfamily.</text>
</comment>
<protein>
    <recommendedName>
        <fullName evidence="9">RNA polymerase-associated protein RapA</fullName>
        <ecNumber evidence="9">3.6.4.-</ecNumber>
    </recommendedName>
    <alternativeName>
        <fullName evidence="9">ATP-dependent helicase HepA</fullName>
    </alternativeName>
</protein>
<evidence type="ECO:0000259" key="10">
    <source>
        <dbReference type="PROSITE" id="PS51192"/>
    </source>
</evidence>
<dbReference type="GO" id="GO:0006355">
    <property type="term" value="P:regulation of DNA-templated transcription"/>
    <property type="evidence" value="ECO:0007669"/>
    <property type="project" value="UniProtKB-UniRule"/>
</dbReference>